<dbReference type="AlphaFoldDB" id="A0A1W0X394"/>
<gene>
    <name evidence="1" type="ORF">BV898_03874</name>
</gene>
<proteinExistence type="predicted"/>
<evidence type="ECO:0000313" key="1">
    <source>
        <dbReference type="EMBL" id="OQV22027.1"/>
    </source>
</evidence>
<dbReference type="EMBL" id="MTYJ01000019">
    <property type="protein sequence ID" value="OQV22027.1"/>
    <property type="molecule type" value="Genomic_DNA"/>
</dbReference>
<sequence length="143" mass="16000">MKVSRCAGEGMDVTLSGPFQGVLTVKSTTCQIQVRLQDTTPMIFFIPYGEKCAIKVDRLGRAIFTLVIAEQKAASMSSKVYYDIREVTLLCTYLINQDMNVTSNNRLRIPGFPGGRPELNEVPNERSYIPDTYESPVLSIENK</sequence>
<dbReference type="Proteomes" id="UP000192578">
    <property type="component" value="Unassembled WGS sequence"/>
</dbReference>
<name>A0A1W0X394_HYPEX</name>
<reference evidence="2" key="1">
    <citation type="submission" date="2017-01" db="EMBL/GenBank/DDBJ databases">
        <title>Comparative genomics of anhydrobiosis in the tardigrade Hypsibius dujardini.</title>
        <authorList>
            <person name="Yoshida Y."/>
            <person name="Koutsovoulos G."/>
            <person name="Laetsch D."/>
            <person name="Stevens L."/>
            <person name="Kumar S."/>
            <person name="Horikawa D."/>
            <person name="Ishino K."/>
            <person name="Komine S."/>
            <person name="Tomita M."/>
            <person name="Blaxter M."/>
            <person name="Arakawa K."/>
        </authorList>
    </citation>
    <scope>NUCLEOTIDE SEQUENCE [LARGE SCALE GENOMIC DNA]</scope>
    <source>
        <strain evidence="2">Z151</strain>
    </source>
</reference>
<comment type="caution">
    <text evidence="1">The sequence shown here is derived from an EMBL/GenBank/DDBJ whole genome shotgun (WGS) entry which is preliminary data.</text>
</comment>
<keyword evidence="2" id="KW-1185">Reference proteome</keyword>
<dbReference type="OrthoDB" id="10055587at2759"/>
<evidence type="ECO:0000313" key="2">
    <source>
        <dbReference type="Proteomes" id="UP000192578"/>
    </source>
</evidence>
<organism evidence="1 2">
    <name type="scientific">Hypsibius exemplaris</name>
    <name type="common">Freshwater tardigrade</name>
    <dbReference type="NCBI Taxonomy" id="2072580"/>
    <lineage>
        <taxon>Eukaryota</taxon>
        <taxon>Metazoa</taxon>
        <taxon>Ecdysozoa</taxon>
        <taxon>Tardigrada</taxon>
        <taxon>Eutardigrada</taxon>
        <taxon>Parachela</taxon>
        <taxon>Hypsibioidea</taxon>
        <taxon>Hypsibiidae</taxon>
        <taxon>Hypsibius</taxon>
    </lineage>
</organism>
<protein>
    <submittedName>
        <fullName evidence="1">Uncharacterized protein</fullName>
    </submittedName>
</protein>
<accession>A0A1W0X394</accession>